<evidence type="ECO:0000259" key="3">
    <source>
        <dbReference type="PROSITE" id="PS51352"/>
    </source>
</evidence>
<dbReference type="EMBL" id="JAODUP010000740">
    <property type="protein sequence ID" value="KAK2144646.1"/>
    <property type="molecule type" value="Genomic_DNA"/>
</dbReference>
<dbReference type="InterPro" id="IPR011042">
    <property type="entry name" value="6-blade_b-propeller_TolB-like"/>
</dbReference>
<evidence type="ECO:0000313" key="5">
    <source>
        <dbReference type="Proteomes" id="UP001208570"/>
    </source>
</evidence>
<dbReference type="InterPro" id="IPR045302">
    <property type="entry name" value="NHL2_NHL_rpt_dom"/>
</dbReference>
<dbReference type="PROSITE" id="PS51352">
    <property type="entry name" value="THIOREDOXIN_2"/>
    <property type="match status" value="1"/>
</dbReference>
<keyword evidence="1" id="KW-0677">Repeat</keyword>
<gene>
    <name evidence="4" type="ORF">LSH36_740g01075</name>
</gene>
<accession>A0AAD9J0Z2</accession>
<reference evidence="4" key="1">
    <citation type="journal article" date="2023" name="Mol. Biol. Evol.">
        <title>Third-Generation Sequencing Reveals the Adaptive Role of the Epigenome in Three Deep-Sea Polychaetes.</title>
        <authorList>
            <person name="Perez M."/>
            <person name="Aroh O."/>
            <person name="Sun Y."/>
            <person name="Lan Y."/>
            <person name="Juniper S.K."/>
            <person name="Young C.R."/>
            <person name="Angers B."/>
            <person name="Qian P.Y."/>
        </authorList>
    </citation>
    <scope>NUCLEOTIDE SEQUENCE</scope>
    <source>
        <strain evidence="4">P08H-3</strain>
    </source>
</reference>
<comment type="caution">
    <text evidence="4">The sequence shown here is derived from an EMBL/GenBank/DDBJ whole genome shotgun (WGS) entry which is preliminary data.</text>
</comment>
<feature type="domain" description="Thioredoxin" evidence="3">
    <location>
        <begin position="33"/>
        <end position="195"/>
    </location>
</feature>
<dbReference type="InterPro" id="IPR013766">
    <property type="entry name" value="Thioredoxin_domain"/>
</dbReference>
<evidence type="ECO:0000256" key="1">
    <source>
        <dbReference type="ARBA" id="ARBA00022737"/>
    </source>
</evidence>
<feature type="repeat" description="NHL" evidence="2">
    <location>
        <begin position="277"/>
        <end position="307"/>
    </location>
</feature>
<keyword evidence="5" id="KW-1185">Reference proteome</keyword>
<evidence type="ECO:0000256" key="2">
    <source>
        <dbReference type="PROSITE-ProRule" id="PRU00504"/>
    </source>
</evidence>
<dbReference type="InterPro" id="IPR012336">
    <property type="entry name" value="Thioredoxin-like_fold"/>
</dbReference>
<dbReference type="InterPro" id="IPR001258">
    <property type="entry name" value="NHL_repeat"/>
</dbReference>
<dbReference type="AlphaFoldDB" id="A0AAD9J0Z2"/>
<dbReference type="InterPro" id="IPR036249">
    <property type="entry name" value="Thioredoxin-like_sf"/>
</dbReference>
<feature type="repeat" description="NHL" evidence="2">
    <location>
        <begin position="527"/>
        <end position="558"/>
    </location>
</feature>
<name>A0AAD9J0Z2_9ANNE</name>
<sequence length="725" mass="79642">MTHSVMGSEDVLDFHLKCSEIQNEILSQRDPQLKRDYIKKYIEALNDTDGILVPEFENDDEWFNVDQPLSFRGSLRDKILVLDFFTYCCINCMHVLPDLEALESLHKDTDGLVIVGVHSAKFDNEKLSANIISAVLRYNILHPVVNDAKARLWHALGIRCWPTLVIVNPYGRAIFVLAGEGNRDTLKTFVTEAIHYYEKKSKVSHDPVPLKLMKDSIQGTVLQFPGKICCSANGKKLAIADTGYHRIIITDHNGIVQVCFGGKDPGFSDGCCSVARFKSPQGVCFRNNNEIYVADTENHAIRKIDLEQYKVTTVAGTGCQGTDMEGGQMGTAQAISSPWDVAVDKDNPNLLFIAMAGTHQIWVLFLADSQWIKDSFYKKGTCMRFAGSGREENRNNNYPQSAGFAQPSGIAIGKTSSEMEYSTLFVADSESSTIRAVSLKDGSVKSVVGGDIDPLNLFAFGDVDGKATKAKLQHPLGVAVVPQQGVLFVADSYNHKVKMVNPVTRSCVTIIGSGQPGHNSGLDGDILNEPGGLAVHPSGDNIYIADTNNHCIKQLNMYIMEFSELPVIFPGENKVDVTDNTKSDNQMVCPQKLVLDPVTVRPGERLNVQLDISLVDGCYFNKEAPNKWALYTEDAALRQAISMKNSGEIESLASSKLCTIHVPQYNKSCAVELVTECSIFLCDGSDSCVVKSLVFVQPLDVLITEEKSAREEVVKLVCSLSAKSN</sequence>
<dbReference type="CDD" id="cd14951">
    <property type="entry name" value="NHL-2_like"/>
    <property type="match status" value="1"/>
</dbReference>
<proteinExistence type="predicted"/>
<dbReference type="Pfam" id="PF13905">
    <property type="entry name" value="Thioredoxin_8"/>
    <property type="match status" value="1"/>
</dbReference>
<dbReference type="PANTHER" id="PTHR46388:SF2">
    <property type="entry name" value="NHL REPEAT-CONTAINING PROTEIN 2"/>
    <property type="match status" value="1"/>
</dbReference>
<dbReference type="Proteomes" id="UP001208570">
    <property type="component" value="Unassembled WGS sequence"/>
</dbReference>
<dbReference type="Pfam" id="PF01436">
    <property type="entry name" value="NHL"/>
    <property type="match status" value="3"/>
</dbReference>
<dbReference type="SUPFAM" id="SSF52833">
    <property type="entry name" value="Thioredoxin-like"/>
    <property type="match status" value="1"/>
</dbReference>
<evidence type="ECO:0000313" key="4">
    <source>
        <dbReference type="EMBL" id="KAK2144646.1"/>
    </source>
</evidence>
<dbReference type="PANTHER" id="PTHR46388">
    <property type="entry name" value="NHL REPEAT-CONTAINING PROTEIN 2"/>
    <property type="match status" value="1"/>
</dbReference>
<dbReference type="PROSITE" id="PS51125">
    <property type="entry name" value="NHL"/>
    <property type="match status" value="2"/>
</dbReference>
<organism evidence="4 5">
    <name type="scientific">Paralvinella palmiformis</name>
    <dbReference type="NCBI Taxonomy" id="53620"/>
    <lineage>
        <taxon>Eukaryota</taxon>
        <taxon>Metazoa</taxon>
        <taxon>Spiralia</taxon>
        <taxon>Lophotrochozoa</taxon>
        <taxon>Annelida</taxon>
        <taxon>Polychaeta</taxon>
        <taxon>Sedentaria</taxon>
        <taxon>Canalipalpata</taxon>
        <taxon>Terebellida</taxon>
        <taxon>Terebelliformia</taxon>
        <taxon>Alvinellidae</taxon>
        <taxon>Paralvinella</taxon>
    </lineage>
</organism>
<dbReference type="SUPFAM" id="SSF101898">
    <property type="entry name" value="NHL repeat"/>
    <property type="match status" value="1"/>
</dbReference>
<protein>
    <recommendedName>
        <fullName evidence="3">Thioredoxin domain-containing protein</fullName>
    </recommendedName>
</protein>
<dbReference type="Gene3D" id="3.40.30.10">
    <property type="entry name" value="Glutaredoxin"/>
    <property type="match status" value="1"/>
</dbReference>
<dbReference type="Gene3D" id="2.120.10.30">
    <property type="entry name" value="TolB, C-terminal domain"/>
    <property type="match status" value="3"/>
</dbReference>